<reference evidence="2" key="1">
    <citation type="journal article" date="2021" name="Nat. Microbiol.">
        <title>Cocultivation of an ultrasmall environmental parasitic bacterium with lytic ability against bacteria associated with wastewater foams.</title>
        <authorList>
            <person name="Batinovic S."/>
            <person name="Rose J.J.A."/>
            <person name="Ratcliffe J."/>
            <person name="Seviour R.J."/>
            <person name="Petrovski S."/>
        </authorList>
    </citation>
    <scope>NUCLEOTIDE SEQUENCE</scope>
    <source>
        <strain evidence="2">CON44</strain>
    </source>
</reference>
<evidence type="ECO:0000256" key="1">
    <source>
        <dbReference type="SAM" id="MobiDB-lite"/>
    </source>
</evidence>
<feature type="compositionally biased region" description="Basic and acidic residues" evidence="1">
    <location>
        <begin position="25"/>
        <end position="38"/>
    </location>
</feature>
<dbReference type="AlphaFoldDB" id="A0A857KVX8"/>
<dbReference type="Gene3D" id="2.30.30.1210">
    <property type="entry name" value="Domain of unknown function DUF1541"/>
    <property type="match status" value="1"/>
</dbReference>
<organism evidence="2">
    <name type="scientific">Gordonia amarae</name>
    <dbReference type="NCBI Taxonomy" id="36821"/>
    <lineage>
        <taxon>Bacteria</taxon>
        <taxon>Bacillati</taxon>
        <taxon>Actinomycetota</taxon>
        <taxon>Actinomycetes</taxon>
        <taxon>Mycobacteriales</taxon>
        <taxon>Gordoniaceae</taxon>
        <taxon>Gordonia</taxon>
    </lineage>
</organism>
<dbReference type="Pfam" id="PF07563">
    <property type="entry name" value="DUF1541"/>
    <property type="match status" value="2"/>
</dbReference>
<sequence>MRQRLTAVLAAGIVGGALVLTGCSGDDKESTTGAHDHGTSSMPMDHSGMDHAADGGPAPAGIQGATNPTYAMGSEVTLNADHMPGMKGVKATITGAFHTFTYSVSYTPTNGGARVTDHRWVVQEELKDAGDKRLADGAEVTLLADHMTGMKGAKATIDSSTDETVYMVDFEAGGMMMTNHKWVVESEIQPAS</sequence>
<evidence type="ECO:0000313" key="2">
    <source>
        <dbReference type="EMBL" id="QHN38851.1"/>
    </source>
</evidence>
<dbReference type="RefSeq" id="WP_005186452.1">
    <property type="nucleotide sequence ID" value="NZ_CP045804.1"/>
</dbReference>
<accession>A0A857KVX8</accession>
<proteinExistence type="predicted"/>
<protein>
    <submittedName>
        <fullName evidence="2">DUF1541 domain-containing protein</fullName>
    </submittedName>
</protein>
<feature type="compositionally biased region" description="Low complexity" evidence="1">
    <location>
        <begin position="54"/>
        <end position="65"/>
    </location>
</feature>
<dbReference type="PROSITE" id="PS51257">
    <property type="entry name" value="PROKAR_LIPOPROTEIN"/>
    <property type="match status" value="1"/>
</dbReference>
<feature type="region of interest" description="Disordered" evidence="1">
    <location>
        <begin position="24"/>
        <end position="68"/>
    </location>
</feature>
<gene>
    <name evidence="2" type="ORF">GII30_06390</name>
</gene>
<dbReference type="EMBL" id="CP045810">
    <property type="protein sequence ID" value="QHN38851.1"/>
    <property type="molecule type" value="Genomic_DNA"/>
</dbReference>
<name>A0A857KVX8_9ACTN</name>
<dbReference type="InterPro" id="IPR011438">
    <property type="entry name" value="DUF1541"/>
</dbReference>